<proteinExistence type="predicted"/>
<feature type="transmembrane region" description="Helical" evidence="6">
    <location>
        <begin position="156"/>
        <end position="180"/>
    </location>
</feature>
<feature type="transmembrane region" description="Helical" evidence="6">
    <location>
        <begin position="344"/>
        <end position="366"/>
    </location>
</feature>
<feature type="transmembrane region" description="Helical" evidence="6">
    <location>
        <begin position="215"/>
        <end position="235"/>
    </location>
</feature>
<protein>
    <recommendedName>
        <fullName evidence="9">Polysaccharide biosynthesis protein C-terminal domain-containing protein</fullName>
    </recommendedName>
</protein>
<keyword evidence="2" id="KW-1003">Cell membrane</keyword>
<evidence type="ECO:0000256" key="3">
    <source>
        <dbReference type="ARBA" id="ARBA00022692"/>
    </source>
</evidence>
<dbReference type="AlphaFoldDB" id="A0A2G1WCI6"/>
<evidence type="ECO:0000256" key="4">
    <source>
        <dbReference type="ARBA" id="ARBA00022989"/>
    </source>
</evidence>
<feature type="transmembrane region" description="Helical" evidence="6">
    <location>
        <begin position="41"/>
        <end position="63"/>
    </location>
</feature>
<feature type="transmembrane region" description="Helical" evidence="6">
    <location>
        <begin position="256"/>
        <end position="282"/>
    </location>
</feature>
<evidence type="ECO:0000256" key="2">
    <source>
        <dbReference type="ARBA" id="ARBA00022475"/>
    </source>
</evidence>
<keyword evidence="8" id="KW-1185">Reference proteome</keyword>
<evidence type="ECO:0000256" key="5">
    <source>
        <dbReference type="ARBA" id="ARBA00023136"/>
    </source>
</evidence>
<comment type="subcellular location">
    <subcellularLocation>
        <location evidence="1">Cell membrane</location>
        <topology evidence="1">Multi-pass membrane protein</topology>
    </subcellularLocation>
</comment>
<feature type="transmembrane region" description="Helical" evidence="6">
    <location>
        <begin position="69"/>
        <end position="92"/>
    </location>
</feature>
<feature type="transmembrane region" description="Helical" evidence="6">
    <location>
        <begin position="429"/>
        <end position="448"/>
    </location>
</feature>
<evidence type="ECO:0000313" key="8">
    <source>
        <dbReference type="Proteomes" id="UP000225740"/>
    </source>
</evidence>
<comment type="caution">
    <text evidence="7">The sequence shown here is derived from an EMBL/GenBank/DDBJ whole genome shotgun (WGS) entry which is preliminary data.</text>
</comment>
<evidence type="ECO:0008006" key="9">
    <source>
        <dbReference type="Google" id="ProtNLM"/>
    </source>
</evidence>
<dbReference type="GO" id="GO:0005886">
    <property type="term" value="C:plasma membrane"/>
    <property type="evidence" value="ECO:0007669"/>
    <property type="project" value="UniProtKB-SubCell"/>
</dbReference>
<feature type="transmembrane region" description="Helical" evidence="6">
    <location>
        <begin position="302"/>
        <end position="323"/>
    </location>
</feature>
<organism evidence="7 8">
    <name type="scientific">Rhodopirellula bahusiensis</name>
    <dbReference type="NCBI Taxonomy" id="2014065"/>
    <lineage>
        <taxon>Bacteria</taxon>
        <taxon>Pseudomonadati</taxon>
        <taxon>Planctomycetota</taxon>
        <taxon>Planctomycetia</taxon>
        <taxon>Pirellulales</taxon>
        <taxon>Pirellulaceae</taxon>
        <taxon>Rhodopirellula</taxon>
    </lineage>
</organism>
<feature type="transmembrane region" description="Helical" evidence="6">
    <location>
        <begin position="192"/>
        <end position="209"/>
    </location>
</feature>
<dbReference type="PANTHER" id="PTHR30250">
    <property type="entry name" value="PST FAMILY PREDICTED COLANIC ACID TRANSPORTER"/>
    <property type="match status" value="1"/>
</dbReference>
<feature type="transmembrane region" description="Helical" evidence="6">
    <location>
        <begin position="372"/>
        <end position="393"/>
    </location>
</feature>
<dbReference type="EMBL" id="NIZW01000002">
    <property type="protein sequence ID" value="PHQ36754.1"/>
    <property type="molecule type" value="Genomic_DNA"/>
</dbReference>
<dbReference type="PANTHER" id="PTHR30250:SF26">
    <property type="entry name" value="PSMA PROTEIN"/>
    <property type="match status" value="1"/>
</dbReference>
<keyword evidence="3 6" id="KW-0812">Transmembrane</keyword>
<evidence type="ECO:0000256" key="1">
    <source>
        <dbReference type="ARBA" id="ARBA00004651"/>
    </source>
</evidence>
<dbReference type="Proteomes" id="UP000225740">
    <property type="component" value="Unassembled WGS sequence"/>
</dbReference>
<feature type="transmembrane region" description="Helical" evidence="6">
    <location>
        <begin position="113"/>
        <end position="136"/>
    </location>
</feature>
<sequence length="553" mass="59669">MGSVGASNLWRRFTFVSKSDIASGTNSENDGVKRGTFSVNVFAQVFSFIVSIGIGVMLTPYLIHKLGPAYYGLIPLSLTIISYCGILTVAINTSVSRSLIQAIERKEASQANLIFNTSVAVCISIAAIVATALVAATTFLDRLVLVPEDGLAQARWLFGCTAVSFVVSTLVTPFSVSAFCRNRFEITHAISITRNIVRVSMIVFLFWYTEPSLKSVGLAGLASVVVEAILLFLAWRHLLPEIYFRVSNVEWATFKGLFSTGVWVSVFQVGTILLLSIDLVLVNRIFGPASGGEYAAVLQWSALLRNFSMSLAAVFAPTIMALYGKGDFPAVAGYAIRASRFVGYCMSIPIAILCGLAPFVLSVWLGPEFAKLAPLMIVLVAPLSINLAVMPLFSISIAADKIKIPGILTIGSGVINLLLAIALATRTPLGILGVALSGVIVLTLKNAIFTPIYAASNIDHSWRTFLTPLIRLSLFAGMLAGAAWSASNIIVIDSWLHIISVSLSLAVVYSLLLYRFVMDQEDRLFVNGKIHTLASRFGLGLLWENLPSSVRRP</sequence>
<keyword evidence="5 6" id="KW-0472">Membrane</keyword>
<accession>A0A2G1WCI6</accession>
<keyword evidence="4 6" id="KW-1133">Transmembrane helix</keyword>
<feature type="transmembrane region" description="Helical" evidence="6">
    <location>
        <begin position="405"/>
        <end position="423"/>
    </location>
</feature>
<feature type="transmembrane region" description="Helical" evidence="6">
    <location>
        <begin position="469"/>
        <end position="489"/>
    </location>
</feature>
<gene>
    <name evidence="7" type="ORF">CEE69_05285</name>
</gene>
<evidence type="ECO:0000313" key="7">
    <source>
        <dbReference type="EMBL" id="PHQ36754.1"/>
    </source>
</evidence>
<reference evidence="7 8" key="1">
    <citation type="submission" date="2017-06" db="EMBL/GenBank/DDBJ databases">
        <title>Description of Rhodopirellula bahusiensis sp. nov.</title>
        <authorList>
            <person name="Kizina J."/>
            <person name="Harder J."/>
        </authorList>
    </citation>
    <scope>NUCLEOTIDE SEQUENCE [LARGE SCALE GENOMIC DNA]</scope>
    <source>
        <strain evidence="7 8">SWK21</strain>
    </source>
</reference>
<feature type="transmembrane region" description="Helical" evidence="6">
    <location>
        <begin position="495"/>
        <end position="514"/>
    </location>
</feature>
<name>A0A2G1WCI6_9BACT</name>
<evidence type="ECO:0000256" key="6">
    <source>
        <dbReference type="SAM" id="Phobius"/>
    </source>
</evidence>
<dbReference type="InterPro" id="IPR050833">
    <property type="entry name" value="Poly_Biosynth_Transport"/>
</dbReference>